<accession>A0A0W8FUG5</accession>
<dbReference type="Gene3D" id="3.20.20.150">
    <property type="entry name" value="Divalent-metal-dependent TIM barrel enzymes"/>
    <property type="match status" value="1"/>
</dbReference>
<dbReference type="AlphaFoldDB" id="A0A0W8FUG5"/>
<dbReference type="GO" id="GO:0004519">
    <property type="term" value="F:endonuclease activity"/>
    <property type="evidence" value="ECO:0007669"/>
    <property type="project" value="UniProtKB-KW"/>
</dbReference>
<name>A0A0W8FUG5_9ZZZZ</name>
<dbReference type="GO" id="GO:0008270">
    <property type="term" value="F:zinc ion binding"/>
    <property type="evidence" value="ECO:0007669"/>
    <property type="project" value="InterPro"/>
</dbReference>
<dbReference type="InterPro" id="IPR013022">
    <property type="entry name" value="Xyl_isomerase-like_TIM-brl"/>
</dbReference>
<dbReference type="PANTHER" id="PTHR12110:SF21">
    <property type="entry name" value="XYLOSE ISOMERASE-LIKE TIM BARREL DOMAIN-CONTAINING PROTEIN"/>
    <property type="match status" value="1"/>
</dbReference>
<dbReference type="GO" id="GO:0003677">
    <property type="term" value="F:DNA binding"/>
    <property type="evidence" value="ECO:0007669"/>
    <property type="project" value="InterPro"/>
</dbReference>
<organism evidence="2">
    <name type="scientific">hydrocarbon metagenome</name>
    <dbReference type="NCBI Taxonomy" id="938273"/>
    <lineage>
        <taxon>unclassified sequences</taxon>
        <taxon>metagenomes</taxon>
        <taxon>ecological metagenomes</taxon>
    </lineage>
</organism>
<keyword evidence="2" id="KW-0378">Hydrolase</keyword>
<gene>
    <name evidence="2" type="ORF">ASZ90_005815</name>
</gene>
<evidence type="ECO:0000259" key="1">
    <source>
        <dbReference type="Pfam" id="PF01261"/>
    </source>
</evidence>
<keyword evidence="2" id="KW-0255">Endonuclease</keyword>
<reference evidence="2" key="1">
    <citation type="journal article" date="2015" name="Proc. Natl. Acad. Sci. U.S.A.">
        <title>Networks of energetic and metabolic interactions define dynamics in microbial communities.</title>
        <authorList>
            <person name="Embree M."/>
            <person name="Liu J.K."/>
            <person name="Al-Bassam M.M."/>
            <person name="Zengler K."/>
        </authorList>
    </citation>
    <scope>NUCLEOTIDE SEQUENCE</scope>
</reference>
<dbReference type="SMART" id="SM00518">
    <property type="entry name" value="AP2Ec"/>
    <property type="match status" value="1"/>
</dbReference>
<dbReference type="Pfam" id="PF01261">
    <property type="entry name" value="AP_endonuc_2"/>
    <property type="match status" value="1"/>
</dbReference>
<comment type="caution">
    <text evidence="2">The sequence shown here is derived from an EMBL/GenBank/DDBJ whole genome shotgun (WGS) entry which is preliminary data.</text>
</comment>
<dbReference type="PANTHER" id="PTHR12110">
    <property type="entry name" value="HYDROXYPYRUVATE ISOMERASE"/>
    <property type="match status" value="1"/>
</dbReference>
<keyword evidence="2" id="KW-0540">Nuclease</keyword>
<sequence>MQKIINKVHAHMPYHLLPRYLESVLQQKLNLEIYFHHWVLQDLDKAKCLETAKLLAENGLKVTFHAPFLDLRPAALDDEIRKASLERIKQVFDLAPYFHPLKIVCHPSFDDRYYVSADDLWLENSVKTWTKLIELAKNYQTIIALENVYEKNPYILRRLFDALSSDNICFCFDTGHFNVFSHEPLDIWLKELGKYLGHLHLHDNFGRLDEHLPVGNGTFPFAKFFQILKKIKVKPTITLEAHNPDTFLQSVKNVKNMKFL</sequence>
<evidence type="ECO:0000313" key="2">
    <source>
        <dbReference type="EMBL" id="KUG24350.1"/>
    </source>
</evidence>
<proteinExistence type="predicted"/>
<dbReference type="InterPro" id="IPR036237">
    <property type="entry name" value="Xyl_isomerase-like_sf"/>
</dbReference>
<dbReference type="InterPro" id="IPR050312">
    <property type="entry name" value="IolE/XylAMocC-like"/>
</dbReference>
<dbReference type="SUPFAM" id="SSF51658">
    <property type="entry name" value="Xylose isomerase-like"/>
    <property type="match status" value="1"/>
</dbReference>
<feature type="domain" description="Xylose isomerase-like TIM barrel" evidence="1">
    <location>
        <begin position="32"/>
        <end position="248"/>
    </location>
</feature>
<dbReference type="GO" id="GO:0006281">
    <property type="term" value="P:DNA repair"/>
    <property type="evidence" value="ECO:0007669"/>
    <property type="project" value="InterPro"/>
</dbReference>
<protein>
    <submittedName>
        <fullName evidence="2">Ap endonuclease, family 2</fullName>
    </submittedName>
</protein>
<dbReference type="InterPro" id="IPR001719">
    <property type="entry name" value="AP_endonuc_2"/>
</dbReference>
<dbReference type="EMBL" id="LNQE01000850">
    <property type="protein sequence ID" value="KUG24350.1"/>
    <property type="molecule type" value="Genomic_DNA"/>
</dbReference>